<organism evidence="2 3">
    <name type="scientific">Enterococcus viikkiensis</name>
    <dbReference type="NCBI Taxonomy" id="930854"/>
    <lineage>
        <taxon>Bacteria</taxon>
        <taxon>Bacillati</taxon>
        <taxon>Bacillota</taxon>
        <taxon>Bacilli</taxon>
        <taxon>Lactobacillales</taxon>
        <taxon>Enterococcaceae</taxon>
        <taxon>Enterococcus</taxon>
    </lineage>
</organism>
<dbReference type="InterPro" id="IPR052509">
    <property type="entry name" value="Metal_resp_DNA-bind_regulator"/>
</dbReference>
<dbReference type="InterPro" id="IPR036388">
    <property type="entry name" value="WH-like_DNA-bd_sf"/>
</dbReference>
<feature type="domain" description="Transcription regulator PadR N-terminal" evidence="1">
    <location>
        <begin position="6"/>
        <end position="82"/>
    </location>
</feature>
<dbReference type="PANTHER" id="PTHR33169:SF14">
    <property type="entry name" value="TRANSCRIPTIONAL REGULATOR RV3488"/>
    <property type="match status" value="1"/>
</dbReference>
<dbReference type="Gene3D" id="1.10.10.10">
    <property type="entry name" value="Winged helix-like DNA-binding domain superfamily/Winged helix DNA-binding domain"/>
    <property type="match status" value="1"/>
</dbReference>
<protein>
    <submittedName>
        <fullName evidence="2">Helix-turn-helix transcriptional regulator</fullName>
    </submittedName>
</protein>
<proteinExistence type="predicted"/>
<dbReference type="EMBL" id="JARQBN010000005">
    <property type="protein sequence ID" value="MDT2827635.1"/>
    <property type="molecule type" value="Genomic_DNA"/>
</dbReference>
<gene>
    <name evidence="2" type="ORF">P7H59_04105</name>
</gene>
<dbReference type="Proteomes" id="UP001265301">
    <property type="component" value="Unassembled WGS sequence"/>
</dbReference>
<keyword evidence="3" id="KW-1185">Reference proteome</keyword>
<name>A0ABU3FNU6_9ENTE</name>
<reference evidence="2 3" key="1">
    <citation type="submission" date="2023-03" db="EMBL/GenBank/DDBJ databases">
        <authorList>
            <person name="Shen W."/>
            <person name="Cai J."/>
        </authorList>
    </citation>
    <scope>NUCLEOTIDE SEQUENCE [LARGE SCALE GENOMIC DNA]</scope>
    <source>
        <strain evidence="2 3">B101</strain>
    </source>
</reference>
<dbReference type="SUPFAM" id="SSF46785">
    <property type="entry name" value="Winged helix' DNA-binding domain"/>
    <property type="match status" value="1"/>
</dbReference>
<sequence length="173" mass="20578">MIPLLILGLLKEQPASYGYELLAKMEANYFEYFVRFTKGSFYYNIQQLEAKGLIERVFSEPHKEEKEKNRYTLTTAGEKEFKRLFLRYGKKNEPITFPFYTPLLFEDQVAPEQMVQLLESQIAQTQEKIRLIEVALANPAEQLRPNFLKMMENSRQHHQVNLAWFQEQLAEYK</sequence>
<evidence type="ECO:0000313" key="2">
    <source>
        <dbReference type="EMBL" id="MDT2827635.1"/>
    </source>
</evidence>
<evidence type="ECO:0000259" key="1">
    <source>
        <dbReference type="Pfam" id="PF03551"/>
    </source>
</evidence>
<dbReference type="PANTHER" id="PTHR33169">
    <property type="entry name" value="PADR-FAMILY TRANSCRIPTIONAL REGULATOR"/>
    <property type="match status" value="1"/>
</dbReference>
<dbReference type="InterPro" id="IPR005149">
    <property type="entry name" value="Tscrpt_reg_PadR_N"/>
</dbReference>
<dbReference type="RefSeq" id="WP_311818717.1">
    <property type="nucleotide sequence ID" value="NZ_JARQBN010000005.1"/>
</dbReference>
<accession>A0ABU3FNU6</accession>
<comment type="caution">
    <text evidence="2">The sequence shown here is derived from an EMBL/GenBank/DDBJ whole genome shotgun (WGS) entry which is preliminary data.</text>
</comment>
<dbReference type="Pfam" id="PF03551">
    <property type="entry name" value="PadR"/>
    <property type="match status" value="1"/>
</dbReference>
<evidence type="ECO:0000313" key="3">
    <source>
        <dbReference type="Proteomes" id="UP001265301"/>
    </source>
</evidence>
<dbReference type="InterPro" id="IPR036390">
    <property type="entry name" value="WH_DNA-bd_sf"/>
</dbReference>